<dbReference type="CDD" id="cd19756">
    <property type="entry name" value="Bbox2"/>
    <property type="match status" value="1"/>
</dbReference>
<comment type="subcellular location">
    <subcellularLocation>
        <location evidence="7">Plastid</location>
        <location evidence="7">Chloroplast</location>
        <location evidence="7">Plastoglobule</location>
    </subcellularLocation>
</comment>
<dbReference type="SUPFAM" id="SSF53335">
    <property type="entry name" value="S-adenosyl-L-methionine-dependent methyltransferases"/>
    <property type="match status" value="1"/>
</dbReference>
<dbReference type="CDD" id="cd02440">
    <property type="entry name" value="AdoMet_MTases"/>
    <property type="match status" value="1"/>
</dbReference>
<keyword evidence="6" id="KW-0809">Transit peptide</keyword>
<dbReference type="GO" id="GO:0032259">
    <property type="term" value="P:methylation"/>
    <property type="evidence" value="ECO:0007669"/>
    <property type="project" value="UniProtKB-KW"/>
</dbReference>
<evidence type="ECO:0000259" key="9">
    <source>
        <dbReference type="PROSITE" id="PS50119"/>
    </source>
</evidence>
<dbReference type="InterPro" id="IPR013216">
    <property type="entry name" value="Methyltransf_11"/>
</dbReference>
<proteinExistence type="inferred from homology"/>
<dbReference type="InterPro" id="IPR000315">
    <property type="entry name" value="Znf_B-box"/>
</dbReference>
<dbReference type="EMBL" id="JAHUZN010000005">
    <property type="protein sequence ID" value="KAG8495684.1"/>
    <property type="molecule type" value="Genomic_DNA"/>
</dbReference>
<dbReference type="GO" id="GO:0008757">
    <property type="term" value="F:S-adenosylmethionine-dependent methyltransferase activity"/>
    <property type="evidence" value="ECO:0007669"/>
    <property type="project" value="InterPro"/>
</dbReference>
<dbReference type="FunFam" id="3.40.50.150:FF:000144">
    <property type="entry name" value="Putative methyltransferase, chloroplastic"/>
    <property type="match status" value="1"/>
</dbReference>
<dbReference type="Pfam" id="PF08241">
    <property type="entry name" value="Methyltransf_11"/>
    <property type="match status" value="1"/>
</dbReference>
<dbReference type="InterPro" id="IPR029063">
    <property type="entry name" value="SAM-dependent_MTases_sf"/>
</dbReference>
<dbReference type="Pfam" id="PF04640">
    <property type="entry name" value="PLATZ"/>
    <property type="match status" value="1"/>
</dbReference>
<dbReference type="Proteomes" id="UP000701853">
    <property type="component" value="Chromosome 5"/>
</dbReference>
<keyword evidence="11" id="KW-1185">Reference proteome</keyword>
<gene>
    <name evidence="10" type="ORF">CXB51_013558</name>
</gene>
<sequence length="604" mass="67995">MVADVSAANFIGILNTNRQAYYIALPKAPNFCINHISRESVSQPFHFPFSLMAIAPPSLRPLHKSLSPKYPSFSHDSPFRPSLHFSSRPFRLTVRASSAVALEQDLRTQATQQNQTVETELFSCPVCYEPLIRKGPPGLNLDAIYRSGFKCKKCNKSFSSKDVFLDLTITAGLRNYTEVKPVRTELFRSPLVSFLYERGWRQNFNLSGFPGADEEFRMAQEYFKPAEGGTLVDVSCGSGLFSRKFAKSGTYSGVIALDFSENMLRQCNDFIEQDASLLASNIALVRADVSRLPFSSGSIDAVHAGAALHCWPSPSNAIAEISRILRSGGVFVGSTFLRYTSSTPWIIRPFRERVMQSYNYLTEEEIEEGIEKPAWLEGIYTQKFFVGCSYHETAKKNEKNVYCLDCCISICPHCISSHSFHRLLQVRRYVYHDVVRLEDLQKLIDCSNVQAYTINSAKVVFIKKRPQNRQFKGAGNYCTSCDRSLQEPFIHCSLGCKVDFVLKNYKDLSPFLKKCKKLTLSPDFLIPQDMGDDEITNGTPRSTIADGDEPIISWSSGSSGSDNMSMAYSCDEIVRKKRNGFYDQDMASSIMNRRKGIPHRSPLC</sequence>
<dbReference type="Gene3D" id="3.40.50.150">
    <property type="entry name" value="Vaccinia Virus protein VP39"/>
    <property type="match status" value="1"/>
</dbReference>
<keyword evidence="4" id="KW-0934">Plastid</keyword>
<dbReference type="AlphaFoldDB" id="A0A8J6D4Q0"/>
<dbReference type="InterPro" id="IPR006734">
    <property type="entry name" value="PLATZ"/>
</dbReference>
<keyword evidence="5" id="KW-0808">Transferase</keyword>
<dbReference type="GO" id="GO:0008270">
    <property type="term" value="F:zinc ion binding"/>
    <property type="evidence" value="ECO:0007669"/>
    <property type="project" value="UniProtKB-KW"/>
</dbReference>
<dbReference type="PANTHER" id="PTHR31065:SF11">
    <property type="entry name" value="PROTEIN RGF1 INDUCIBLE TRANSCRIPTION FACTOR 1"/>
    <property type="match status" value="1"/>
</dbReference>
<dbReference type="PROSITE" id="PS50119">
    <property type="entry name" value="ZF_BBOX"/>
    <property type="match status" value="1"/>
</dbReference>
<evidence type="ECO:0000256" key="4">
    <source>
        <dbReference type="ARBA" id="ARBA00022640"/>
    </source>
</evidence>
<evidence type="ECO:0000256" key="8">
    <source>
        <dbReference type="PROSITE-ProRule" id="PRU00024"/>
    </source>
</evidence>
<comment type="caution">
    <text evidence="10">The sequence shown here is derived from an EMBL/GenBank/DDBJ whole genome shotgun (WGS) entry which is preliminary data.</text>
</comment>
<evidence type="ECO:0000256" key="3">
    <source>
        <dbReference type="ARBA" id="ARBA00022603"/>
    </source>
</evidence>
<protein>
    <recommendedName>
        <fullName evidence="9">B box-type domain-containing protein</fullName>
    </recommendedName>
</protein>
<dbReference type="PANTHER" id="PTHR31065">
    <property type="entry name" value="PLATZ TRANSCRIPTION FACTOR FAMILY PROTEIN"/>
    <property type="match status" value="1"/>
</dbReference>
<accession>A0A8J6D4Q0</accession>
<dbReference type="OrthoDB" id="10017101at2759"/>
<keyword evidence="8" id="KW-0862">Zinc</keyword>
<evidence type="ECO:0000256" key="2">
    <source>
        <dbReference type="ARBA" id="ARBA00022528"/>
    </source>
</evidence>
<comment type="similarity">
    <text evidence="1">Belongs to the methyltransferase superfamily.</text>
</comment>
<evidence type="ECO:0000313" key="11">
    <source>
        <dbReference type="Proteomes" id="UP000701853"/>
    </source>
</evidence>
<evidence type="ECO:0000256" key="1">
    <source>
        <dbReference type="ARBA" id="ARBA00008361"/>
    </source>
</evidence>
<evidence type="ECO:0000256" key="6">
    <source>
        <dbReference type="ARBA" id="ARBA00022946"/>
    </source>
</evidence>
<feature type="domain" description="B box-type" evidence="9">
    <location>
        <begin position="388"/>
        <end position="426"/>
    </location>
</feature>
<keyword evidence="8" id="KW-0863">Zinc-finger</keyword>
<evidence type="ECO:0000256" key="7">
    <source>
        <dbReference type="ARBA" id="ARBA00060463"/>
    </source>
</evidence>
<name>A0A8J6D4Q0_9ROSI</name>
<evidence type="ECO:0000313" key="10">
    <source>
        <dbReference type="EMBL" id="KAG8495684.1"/>
    </source>
</evidence>
<keyword evidence="8" id="KW-0479">Metal-binding</keyword>
<keyword evidence="3" id="KW-0489">Methyltransferase</keyword>
<dbReference type="GO" id="GO:0010287">
    <property type="term" value="C:plastoglobule"/>
    <property type="evidence" value="ECO:0007669"/>
    <property type="project" value="UniProtKB-SubCell"/>
</dbReference>
<organism evidence="10 11">
    <name type="scientific">Gossypium anomalum</name>
    <dbReference type="NCBI Taxonomy" id="47600"/>
    <lineage>
        <taxon>Eukaryota</taxon>
        <taxon>Viridiplantae</taxon>
        <taxon>Streptophyta</taxon>
        <taxon>Embryophyta</taxon>
        <taxon>Tracheophyta</taxon>
        <taxon>Spermatophyta</taxon>
        <taxon>Magnoliopsida</taxon>
        <taxon>eudicotyledons</taxon>
        <taxon>Gunneridae</taxon>
        <taxon>Pentapetalae</taxon>
        <taxon>rosids</taxon>
        <taxon>malvids</taxon>
        <taxon>Malvales</taxon>
        <taxon>Malvaceae</taxon>
        <taxon>Malvoideae</taxon>
        <taxon>Gossypium</taxon>
    </lineage>
</organism>
<evidence type="ECO:0000256" key="5">
    <source>
        <dbReference type="ARBA" id="ARBA00022679"/>
    </source>
</evidence>
<keyword evidence="2" id="KW-0150">Chloroplast</keyword>
<reference evidence="10 11" key="1">
    <citation type="journal article" date="2021" name="bioRxiv">
        <title>The Gossypium anomalum genome as a resource for cotton improvement and evolutionary analysis of hybrid incompatibility.</title>
        <authorList>
            <person name="Grover C.E."/>
            <person name="Yuan D."/>
            <person name="Arick M.A."/>
            <person name="Miller E.R."/>
            <person name="Hu G."/>
            <person name="Peterson D.G."/>
            <person name="Wendel J.F."/>
            <person name="Udall J.A."/>
        </authorList>
    </citation>
    <scope>NUCLEOTIDE SEQUENCE [LARGE SCALE GENOMIC DNA]</scope>
    <source>
        <strain evidence="10">JFW-Udall</strain>
        <tissue evidence="10">Leaf</tissue>
    </source>
</reference>